<dbReference type="GO" id="GO:0030288">
    <property type="term" value="C:outer membrane-bounded periplasmic space"/>
    <property type="evidence" value="ECO:0007669"/>
    <property type="project" value="UniProtKB-ARBA"/>
</dbReference>
<name>H1LF46_9LACO</name>
<dbReference type="GO" id="GO:0043190">
    <property type="term" value="C:ATP-binding cassette (ABC) transporter complex"/>
    <property type="evidence" value="ECO:0007669"/>
    <property type="project" value="InterPro"/>
</dbReference>
<keyword evidence="3" id="KW-0813">Transport</keyword>
<comment type="caution">
    <text evidence="7">The sequence shown here is derived from an EMBL/GenBank/DDBJ whole genome shotgun (WGS) entry which is preliminary data.</text>
</comment>
<dbReference type="CDD" id="cd08504">
    <property type="entry name" value="PBP2_OppA"/>
    <property type="match status" value="1"/>
</dbReference>
<dbReference type="PANTHER" id="PTHR30290:SF10">
    <property type="entry name" value="PERIPLASMIC OLIGOPEPTIDE-BINDING PROTEIN-RELATED"/>
    <property type="match status" value="1"/>
</dbReference>
<evidence type="ECO:0000256" key="4">
    <source>
        <dbReference type="ARBA" id="ARBA00022729"/>
    </source>
</evidence>
<dbReference type="Proteomes" id="UP000005025">
    <property type="component" value="Unassembled WGS sequence"/>
</dbReference>
<protein>
    <submittedName>
        <fullName evidence="7">ABC transporter, substrate-binding protein, family 5</fullName>
    </submittedName>
</protein>
<organism evidence="7 8">
    <name type="scientific">Lentilactobacillus kisonensis F0435</name>
    <dbReference type="NCBI Taxonomy" id="797516"/>
    <lineage>
        <taxon>Bacteria</taxon>
        <taxon>Bacillati</taxon>
        <taxon>Bacillota</taxon>
        <taxon>Bacilli</taxon>
        <taxon>Lactobacillales</taxon>
        <taxon>Lactobacillaceae</taxon>
        <taxon>Lentilactobacillus</taxon>
    </lineage>
</organism>
<dbReference type="Gene3D" id="3.90.76.10">
    <property type="entry name" value="Dipeptide-binding Protein, Domain 1"/>
    <property type="match status" value="1"/>
</dbReference>
<dbReference type="Pfam" id="PF00496">
    <property type="entry name" value="SBP_bac_5"/>
    <property type="match status" value="1"/>
</dbReference>
<keyword evidence="4" id="KW-0732">Signal</keyword>
<dbReference type="GO" id="GO:1904680">
    <property type="term" value="F:peptide transmembrane transporter activity"/>
    <property type="evidence" value="ECO:0007669"/>
    <property type="project" value="TreeGrafter"/>
</dbReference>
<dbReference type="FunFam" id="3.10.105.10:FF:000001">
    <property type="entry name" value="Oligopeptide ABC transporter, oligopeptide-binding protein"/>
    <property type="match status" value="1"/>
</dbReference>
<evidence type="ECO:0000256" key="2">
    <source>
        <dbReference type="ARBA" id="ARBA00005695"/>
    </source>
</evidence>
<evidence type="ECO:0000259" key="6">
    <source>
        <dbReference type="Pfam" id="PF00496"/>
    </source>
</evidence>
<evidence type="ECO:0000256" key="5">
    <source>
        <dbReference type="ARBA" id="ARBA00022856"/>
    </source>
</evidence>
<dbReference type="InterPro" id="IPR000914">
    <property type="entry name" value="SBP_5_dom"/>
</dbReference>
<evidence type="ECO:0000256" key="1">
    <source>
        <dbReference type="ARBA" id="ARBA00004193"/>
    </source>
</evidence>
<reference evidence="7 8" key="1">
    <citation type="submission" date="2011-09" db="EMBL/GenBank/DDBJ databases">
        <authorList>
            <person name="Weinstock G."/>
            <person name="Sodergren E."/>
            <person name="Clifton S."/>
            <person name="Fulton L."/>
            <person name="Fulton B."/>
            <person name="Courtney L."/>
            <person name="Fronick C."/>
            <person name="Harrison M."/>
            <person name="Strong C."/>
            <person name="Farmer C."/>
            <person name="Delahaunty K."/>
            <person name="Markovic C."/>
            <person name="Hall O."/>
            <person name="Minx P."/>
            <person name="Tomlinson C."/>
            <person name="Mitreva M."/>
            <person name="Hou S."/>
            <person name="Chen J."/>
            <person name="Wollam A."/>
            <person name="Pepin K.H."/>
            <person name="Johnson M."/>
            <person name="Bhonagiri V."/>
            <person name="Zhang X."/>
            <person name="Suruliraj S."/>
            <person name="Warren W."/>
            <person name="Chinwalla A."/>
            <person name="Mardis E.R."/>
            <person name="Wilson R.K."/>
        </authorList>
    </citation>
    <scope>NUCLEOTIDE SEQUENCE [LARGE SCALE GENOMIC DNA]</scope>
    <source>
        <strain evidence="7 8">F0435</strain>
    </source>
</reference>
<comment type="subcellular location">
    <subcellularLocation>
        <location evidence="1">Cell membrane</location>
        <topology evidence="1">Lipid-anchor</topology>
    </subcellularLocation>
</comment>
<evidence type="ECO:0000313" key="7">
    <source>
        <dbReference type="EMBL" id="EHO52106.1"/>
    </source>
</evidence>
<dbReference type="GO" id="GO:0015833">
    <property type="term" value="P:peptide transport"/>
    <property type="evidence" value="ECO:0007669"/>
    <property type="project" value="UniProtKB-KW"/>
</dbReference>
<dbReference type="PIRSF" id="PIRSF002741">
    <property type="entry name" value="MppA"/>
    <property type="match status" value="1"/>
</dbReference>
<comment type="similarity">
    <text evidence="2">Belongs to the bacterial solute-binding protein 5 family.</text>
</comment>
<dbReference type="SUPFAM" id="SSF53850">
    <property type="entry name" value="Periplasmic binding protein-like II"/>
    <property type="match status" value="1"/>
</dbReference>
<gene>
    <name evidence="7" type="ORF">HMPREF9104_01222</name>
</gene>
<dbReference type="PROSITE" id="PS01040">
    <property type="entry name" value="SBP_BACTERIAL_5"/>
    <property type="match status" value="1"/>
</dbReference>
<dbReference type="PROSITE" id="PS51257">
    <property type="entry name" value="PROKAR_LIPOPROTEIN"/>
    <property type="match status" value="1"/>
</dbReference>
<accession>H1LF46</accession>
<proteinExistence type="inferred from homology"/>
<sequence>MREPRGGLIMKKAGYFVGSCLAIILLLSGCGKKQSAENSGNLKANMATKQVVNWSETEDLTTLDPSKLTQPIDITMVGNTNEGLYRLGNHHKLLPGIATKMTESRDGKVYTFNLRKNAKWSNGDAVVAHDFEYSWKRTINPKTVSQYGYIFDGIKNANKIQARKAKPSTLGVKAIGKYKLQVTLERPIPYFKLLMAFPLFFPQNQKAVEKYGKAYGTSSAKMVYNGPFKMNGWTGTNEKWTLTANKNYWDKKHVYLEKINDQVVKDPSTMYNMYQGNQLDVATLSGTQVKNELNNKDMHVLKDSRIFYLEFNQRTRPAFKNKALRQAFSYAMDRQSLTKNVLADGSVPAQGFVTQGLASNPKTGEDFTKEAKQGNVGLEYNPTKAKAAYKQVLKELHKKSLQLEVLCGDSTAAKHSAAYVQGQLEKILPNLKISIASVPLKSLIQRQTHHQFDFFVSNWGADYSYPYTFLQVLQSNNTFNEGGWTNKNYDKLVQKSASTDATNPQKRWQDMIDASRVIMSDQGVAPLYQATISQMRKAKIKGIIYNSAGLSFNLKGMYVAK</sequence>
<dbReference type="InterPro" id="IPR030678">
    <property type="entry name" value="Peptide/Ni-bd"/>
</dbReference>
<keyword evidence="5" id="KW-0571">Peptide transport</keyword>
<dbReference type="EMBL" id="AGRJ01000113">
    <property type="protein sequence ID" value="EHO52106.1"/>
    <property type="molecule type" value="Genomic_DNA"/>
</dbReference>
<dbReference type="STRING" id="797516.HMPREF9104_01222"/>
<dbReference type="InterPro" id="IPR039424">
    <property type="entry name" value="SBP_5"/>
</dbReference>
<dbReference type="Gene3D" id="3.40.190.10">
    <property type="entry name" value="Periplasmic binding protein-like II"/>
    <property type="match status" value="1"/>
</dbReference>
<dbReference type="FunFam" id="3.90.76.10:FF:000001">
    <property type="entry name" value="Oligopeptide ABC transporter substrate-binding protein"/>
    <property type="match status" value="1"/>
</dbReference>
<feature type="domain" description="Solute-binding protein family 5" evidence="6">
    <location>
        <begin position="93"/>
        <end position="479"/>
    </location>
</feature>
<dbReference type="InterPro" id="IPR023765">
    <property type="entry name" value="SBP_5_CS"/>
</dbReference>
<evidence type="ECO:0000256" key="3">
    <source>
        <dbReference type="ARBA" id="ARBA00022448"/>
    </source>
</evidence>
<dbReference type="HOGENOM" id="CLU_017028_0_4_9"/>
<dbReference type="AlphaFoldDB" id="H1LF46"/>
<dbReference type="PATRIC" id="fig|797516.3.peg.1091"/>
<keyword evidence="5" id="KW-0653">Protein transport</keyword>
<dbReference type="Gene3D" id="3.10.105.10">
    <property type="entry name" value="Dipeptide-binding Protein, Domain 3"/>
    <property type="match status" value="1"/>
</dbReference>
<evidence type="ECO:0000313" key="8">
    <source>
        <dbReference type="Proteomes" id="UP000005025"/>
    </source>
</evidence>
<dbReference type="PANTHER" id="PTHR30290">
    <property type="entry name" value="PERIPLASMIC BINDING COMPONENT OF ABC TRANSPORTER"/>
    <property type="match status" value="1"/>
</dbReference>